<sequence length="56" mass="6935">KHQFNGEHYWEIGKDEYNLQEIMGKIRNANFKLKKTCRIFEMPWHRFFVLEKYQGG</sequence>
<comment type="caution">
    <text evidence="1">The sequence shown here is derived from an EMBL/GenBank/DDBJ whole genome shotgun (WGS) entry which is preliminary data.</text>
</comment>
<dbReference type="AlphaFoldDB" id="X1VKQ8"/>
<accession>X1VKQ8</accession>
<feature type="non-terminal residue" evidence="1">
    <location>
        <position position="1"/>
    </location>
</feature>
<dbReference type="EMBL" id="BARW01042035">
    <property type="protein sequence ID" value="GAJ19767.1"/>
    <property type="molecule type" value="Genomic_DNA"/>
</dbReference>
<evidence type="ECO:0000313" key="1">
    <source>
        <dbReference type="EMBL" id="GAJ19767.1"/>
    </source>
</evidence>
<proteinExistence type="predicted"/>
<gene>
    <name evidence="1" type="ORF">S12H4_62563</name>
</gene>
<protein>
    <submittedName>
        <fullName evidence="1">Uncharacterized protein</fullName>
    </submittedName>
</protein>
<name>X1VKQ8_9ZZZZ</name>
<organism evidence="1">
    <name type="scientific">marine sediment metagenome</name>
    <dbReference type="NCBI Taxonomy" id="412755"/>
    <lineage>
        <taxon>unclassified sequences</taxon>
        <taxon>metagenomes</taxon>
        <taxon>ecological metagenomes</taxon>
    </lineage>
</organism>
<reference evidence="1" key="1">
    <citation type="journal article" date="2014" name="Front. Microbiol.">
        <title>High frequency of phylogenetically diverse reductive dehalogenase-homologous genes in deep subseafloor sedimentary metagenomes.</title>
        <authorList>
            <person name="Kawai M."/>
            <person name="Futagami T."/>
            <person name="Toyoda A."/>
            <person name="Takaki Y."/>
            <person name="Nishi S."/>
            <person name="Hori S."/>
            <person name="Arai W."/>
            <person name="Tsubouchi T."/>
            <person name="Morono Y."/>
            <person name="Uchiyama I."/>
            <person name="Ito T."/>
            <person name="Fujiyama A."/>
            <person name="Inagaki F."/>
            <person name="Takami H."/>
        </authorList>
    </citation>
    <scope>NUCLEOTIDE SEQUENCE</scope>
    <source>
        <strain evidence="1">Expedition CK06-06</strain>
    </source>
</reference>